<evidence type="ECO:0000313" key="2">
    <source>
        <dbReference type="Proteomes" id="UP001604277"/>
    </source>
</evidence>
<dbReference type="Proteomes" id="UP001604277">
    <property type="component" value="Unassembled WGS sequence"/>
</dbReference>
<name>A0ABD1SMD3_9LAMI</name>
<keyword evidence="2" id="KW-1185">Reference proteome</keyword>
<protein>
    <submittedName>
        <fullName evidence="1">Uncharacterized protein</fullName>
    </submittedName>
</protein>
<dbReference type="EMBL" id="JBFOLJ010000010">
    <property type="protein sequence ID" value="KAL2501508.1"/>
    <property type="molecule type" value="Genomic_DNA"/>
</dbReference>
<comment type="caution">
    <text evidence="1">The sequence shown here is derived from an EMBL/GenBank/DDBJ whole genome shotgun (WGS) entry which is preliminary data.</text>
</comment>
<sequence>MVLRSHGGREMEVGLLRGGGGVEFGLLYGSGGVEVGLLHGQLAFHTMVHASMEVVRPAQDSVDQFCSSVLFQFSNSTNNVSAKTTEVQGISVTEEFNYVFEDASQDKRGSLIRKPSENK</sequence>
<dbReference type="AlphaFoldDB" id="A0ABD1SMD3"/>
<organism evidence="1 2">
    <name type="scientific">Forsythia ovata</name>
    <dbReference type="NCBI Taxonomy" id="205694"/>
    <lineage>
        <taxon>Eukaryota</taxon>
        <taxon>Viridiplantae</taxon>
        <taxon>Streptophyta</taxon>
        <taxon>Embryophyta</taxon>
        <taxon>Tracheophyta</taxon>
        <taxon>Spermatophyta</taxon>
        <taxon>Magnoliopsida</taxon>
        <taxon>eudicotyledons</taxon>
        <taxon>Gunneridae</taxon>
        <taxon>Pentapetalae</taxon>
        <taxon>asterids</taxon>
        <taxon>lamiids</taxon>
        <taxon>Lamiales</taxon>
        <taxon>Oleaceae</taxon>
        <taxon>Forsythieae</taxon>
        <taxon>Forsythia</taxon>
    </lineage>
</organism>
<evidence type="ECO:0000313" key="1">
    <source>
        <dbReference type="EMBL" id="KAL2501508.1"/>
    </source>
</evidence>
<gene>
    <name evidence="1" type="ORF">Fot_35356</name>
</gene>
<reference evidence="2" key="1">
    <citation type="submission" date="2024-07" db="EMBL/GenBank/DDBJ databases">
        <title>Two chromosome-level genome assemblies of Korean endemic species Abeliophyllum distichum and Forsythia ovata (Oleaceae).</title>
        <authorList>
            <person name="Jang H."/>
        </authorList>
    </citation>
    <scope>NUCLEOTIDE SEQUENCE [LARGE SCALE GENOMIC DNA]</scope>
</reference>
<proteinExistence type="predicted"/>
<accession>A0ABD1SMD3</accession>